<dbReference type="EMBL" id="JAJJMB010010045">
    <property type="protein sequence ID" value="KAI3911350.1"/>
    <property type="molecule type" value="Genomic_DNA"/>
</dbReference>
<dbReference type="Pfam" id="PF00170">
    <property type="entry name" value="bZIP_1"/>
    <property type="match status" value="1"/>
</dbReference>
<feature type="compositionally biased region" description="Polar residues" evidence="7">
    <location>
        <begin position="1"/>
        <end position="27"/>
    </location>
</feature>
<evidence type="ECO:0000256" key="7">
    <source>
        <dbReference type="SAM" id="MobiDB-lite"/>
    </source>
</evidence>
<keyword evidence="2" id="KW-0805">Transcription regulation</keyword>
<evidence type="ECO:0000256" key="3">
    <source>
        <dbReference type="ARBA" id="ARBA00023125"/>
    </source>
</evidence>
<keyword evidence="5" id="KW-0539">Nucleus</keyword>
<keyword evidence="3" id="KW-0238">DNA-binding</keyword>
<evidence type="ECO:0000256" key="4">
    <source>
        <dbReference type="ARBA" id="ARBA00023163"/>
    </source>
</evidence>
<evidence type="ECO:0000259" key="8">
    <source>
        <dbReference type="PROSITE" id="PS50217"/>
    </source>
</evidence>
<evidence type="ECO:0000256" key="6">
    <source>
        <dbReference type="SAM" id="Coils"/>
    </source>
</evidence>
<dbReference type="InterPro" id="IPR004827">
    <property type="entry name" value="bZIP"/>
</dbReference>
<feature type="compositionally biased region" description="Gly residues" evidence="7">
    <location>
        <begin position="101"/>
        <end position="116"/>
    </location>
</feature>
<dbReference type="GO" id="GO:0005634">
    <property type="term" value="C:nucleus"/>
    <property type="evidence" value="ECO:0007669"/>
    <property type="project" value="UniProtKB-SubCell"/>
</dbReference>
<dbReference type="InterPro" id="IPR046347">
    <property type="entry name" value="bZIP_sf"/>
</dbReference>
<dbReference type="Proteomes" id="UP001202328">
    <property type="component" value="Unassembled WGS sequence"/>
</dbReference>
<dbReference type="SUPFAM" id="SSF57959">
    <property type="entry name" value="Leucine zipper domain"/>
    <property type="match status" value="1"/>
</dbReference>
<comment type="caution">
    <text evidence="9">The sequence shown here is derived from an EMBL/GenBank/DDBJ whole genome shotgun (WGS) entry which is preliminary data.</text>
</comment>
<feature type="compositionally biased region" description="Polar residues" evidence="7">
    <location>
        <begin position="372"/>
        <end position="383"/>
    </location>
</feature>
<feature type="coiled-coil region" evidence="6">
    <location>
        <begin position="191"/>
        <end position="274"/>
    </location>
</feature>
<evidence type="ECO:0000256" key="1">
    <source>
        <dbReference type="ARBA" id="ARBA00004123"/>
    </source>
</evidence>
<feature type="region of interest" description="Disordered" evidence="7">
    <location>
        <begin position="101"/>
        <end position="147"/>
    </location>
</feature>
<feature type="compositionally biased region" description="Low complexity" evidence="7">
    <location>
        <begin position="291"/>
        <end position="313"/>
    </location>
</feature>
<evidence type="ECO:0000256" key="2">
    <source>
        <dbReference type="ARBA" id="ARBA00023015"/>
    </source>
</evidence>
<keyword evidence="6" id="KW-0175">Coiled coil</keyword>
<dbReference type="GO" id="GO:0003677">
    <property type="term" value="F:DNA binding"/>
    <property type="evidence" value="ECO:0007669"/>
    <property type="project" value="UniProtKB-KW"/>
</dbReference>
<dbReference type="Gene3D" id="1.20.5.170">
    <property type="match status" value="1"/>
</dbReference>
<name>A0AAD4SMR0_9MAGN</name>
<dbReference type="InterPro" id="IPR044759">
    <property type="entry name" value="bZIP_RF2"/>
</dbReference>
<dbReference type="PANTHER" id="PTHR13690">
    <property type="entry name" value="TRANSCRIPTION FACTOR POSF21-RELATED"/>
    <property type="match status" value="1"/>
</dbReference>
<proteinExistence type="predicted"/>
<evidence type="ECO:0000313" key="9">
    <source>
        <dbReference type="EMBL" id="KAI3911350.1"/>
    </source>
</evidence>
<organism evidence="9 10">
    <name type="scientific">Papaver atlanticum</name>
    <dbReference type="NCBI Taxonomy" id="357466"/>
    <lineage>
        <taxon>Eukaryota</taxon>
        <taxon>Viridiplantae</taxon>
        <taxon>Streptophyta</taxon>
        <taxon>Embryophyta</taxon>
        <taxon>Tracheophyta</taxon>
        <taxon>Spermatophyta</taxon>
        <taxon>Magnoliopsida</taxon>
        <taxon>Ranunculales</taxon>
        <taxon>Papaveraceae</taxon>
        <taxon>Papaveroideae</taxon>
        <taxon>Papaver</taxon>
    </lineage>
</organism>
<feature type="compositionally biased region" description="Low complexity" evidence="7">
    <location>
        <begin position="385"/>
        <end position="399"/>
    </location>
</feature>
<keyword evidence="10" id="KW-1185">Reference proteome</keyword>
<dbReference type="CDD" id="cd14703">
    <property type="entry name" value="bZIP_plant_RF2"/>
    <property type="match status" value="1"/>
</dbReference>
<feature type="region of interest" description="Disordered" evidence="7">
    <location>
        <begin position="370"/>
        <end position="399"/>
    </location>
</feature>
<dbReference type="PANTHER" id="PTHR13690:SF103">
    <property type="entry name" value="BZIP TRANSCRIPTION FACTOR 18"/>
    <property type="match status" value="1"/>
</dbReference>
<dbReference type="SMART" id="SM00338">
    <property type="entry name" value="BRLZ"/>
    <property type="match status" value="1"/>
</dbReference>
<evidence type="ECO:0000256" key="5">
    <source>
        <dbReference type="ARBA" id="ARBA00023242"/>
    </source>
</evidence>
<dbReference type="GO" id="GO:0003700">
    <property type="term" value="F:DNA-binding transcription factor activity"/>
    <property type="evidence" value="ECO:0007669"/>
    <property type="project" value="InterPro"/>
</dbReference>
<feature type="region of interest" description="Disordered" evidence="7">
    <location>
        <begin position="1"/>
        <end position="38"/>
    </location>
</feature>
<comment type="subcellular location">
    <subcellularLocation>
        <location evidence="1">Nucleus</location>
    </subcellularLocation>
</comment>
<reference evidence="9" key="1">
    <citation type="submission" date="2022-04" db="EMBL/GenBank/DDBJ databases">
        <title>A functionally conserved STORR gene fusion in Papaver species that diverged 16.8 million years ago.</title>
        <authorList>
            <person name="Catania T."/>
        </authorList>
    </citation>
    <scope>NUCLEOTIDE SEQUENCE</scope>
    <source>
        <strain evidence="9">S-188037</strain>
    </source>
</reference>
<gene>
    <name evidence="9" type="ORF">MKW98_010237</name>
</gene>
<evidence type="ECO:0000313" key="10">
    <source>
        <dbReference type="Proteomes" id="UP001202328"/>
    </source>
</evidence>
<protein>
    <recommendedName>
        <fullName evidence="8">BZIP domain-containing protein</fullName>
    </recommendedName>
</protein>
<feature type="region of interest" description="Disordered" evidence="7">
    <location>
        <begin position="291"/>
        <end position="325"/>
    </location>
</feature>
<sequence>MQDPSNPNSQKLSGGMAGNNNPSSSSLPFRGSHHRRAHSEVNFRIPEDLDLISDPFDTTTTSFEEMGSEDDLFCAYMDIEKFGSKVEDGAAGNMNLESGIGGGVNQNSNGGGGGNDSGVFGAEKNMRPRHRHSNSVDGSSSMSRGDRESLFGDVMEAKKAMAPDKLAELWALDPKRAKRILANRQSAARSKERKARYIIELERKVQTLQTEATTLSAQLTLFQRDTTGLTTENTELKLRLQAMEQQAQLRDALNEALKQELERLKVATGEAVNNNETFNLGMHYMPYNSSSSSFFSLSQQQQQHQQQQHQQQQGAGGGGGHNDSRAYQTMQLPQFHPSQSNMQGHHPMFSARAQALSEMMQQDQIGRFQGLDISNNGRGTSIVKSEGPSISASESSTTL</sequence>
<dbReference type="PROSITE" id="PS50217">
    <property type="entry name" value="BZIP"/>
    <property type="match status" value="1"/>
</dbReference>
<dbReference type="AlphaFoldDB" id="A0AAD4SMR0"/>
<dbReference type="FunFam" id="1.20.5.170:FF:000009">
    <property type="entry name" value="probable transcription factor PosF21"/>
    <property type="match status" value="1"/>
</dbReference>
<accession>A0AAD4SMR0</accession>
<feature type="domain" description="BZIP" evidence="8">
    <location>
        <begin position="173"/>
        <end position="236"/>
    </location>
</feature>
<keyword evidence="4" id="KW-0804">Transcription</keyword>